<dbReference type="InterPro" id="IPR036612">
    <property type="entry name" value="KH_dom_type_1_sf"/>
</dbReference>
<dbReference type="PANTHER" id="PTHR12826:SF13">
    <property type="entry name" value="RNA-BINDING PROTEIN PNO1"/>
    <property type="match status" value="1"/>
</dbReference>
<dbReference type="Gene3D" id="3.30.1370.10">
    <property type="entry name" value="K Homology domain, type 1"/>
    <property type="match status" value="1"/>
</dbReference>
<evidence type="ECO:0000256" key="7">
    <source>
        <dbReference type="ARBA" id="ARBA00025554"/>
    </source>
</evidence>
<evidence type="ECO:0000256" key="6">
    <source>
        <dbReference type="ARBA" id="ARBA00023242"/>
    </source>
</evidence>
<evidence type="ECO:0000256" key="8">
    <source>
        <dbReference type="ARBA" id="ARBA00071744"/>
    </source>
</evidence>
<keyword evidence="5" id="KW-0694">RNA-binding</keyword>
<dbReference type="GO" id="GO:0005730">
    <property type="term" value="C:nucleolus"/>
    <property type="evidence" value="ECO:0007669"/>
    <property type="project" value="UniProtKB-SubCell"/>
</dbReference>
<comment type="caution">
    <text evidence="10">The sequence shown here is derived from an EMBL/GenBank/DDBJ whole genome shotgun (WGS) entry which is preliminary data.</text>
</comment>
<dbReference type="SMART" id="SM00322">
    <property type="entry name" value="KH"/>
    <property type="match status" value="1"/>
</dbReference>
<dbReference type="PANTHER" id="PTHR12826">
    <property type="entry name" value="RIBONUCLEASE Y"/>
    <property type="match status" value="1"/>
</dbReference>
<dbReference type="EMBL" id="CAJVPP010000356">
    <property type="protein sequence ID" value="CAG8473741.1"/>
    <property type="molecule type" value="Genomic_DNA"/>
</dbReference>
<gene>
    <name evidence="10" type="ORF">FMOSSE_LOCUS2646</name>
</gene>
<comment type="similarity">
    <text evidence="2">Belongs to the PNO1 family.</text>
</comment>
<comment type="subunit">
    <text evidence="3">Component of the small ribosomal subunit, ribosomal RNA processing complex (SSU RRP complex).</text>
</comment>
<dbReference type="AlphaFoldDB" id="A0A9N8Z599"/>
<evidence type="ECO:0000256" key="5">
    <source>
        <dbReference type="ARBA" id="ARBA00022884"/>
    </source>
</evidence>
<sequence>MNVRSNRVEIKTSKYTEDPGSLQKAADFIKAFMLGFDIDDAIAILRVDDLFIDSFDIKDVKNLGDDHLSRAIGRIAGKNGKVKFAIENTSKTRIVLAETSVHILGSYQNIKIARDSVVSLILGSPPGKVHANLRTITARMKQRF</sequence>
<dbReference type="Pfam" id="PF22891">
    <property type="entry name" value="KH_PNO1_2nd"/>
    <property type="match status" value="1"/>
</dbReference>
<organism evidence="10 11">
    <name type="scientific">Funneliformis mosseae</name>
    <name type="common">Endomycorrhizal fungus</name>
    <name type="synonym">Glomus mosseae</name>
    <dbReference type="NCBI Taxonomy" id="27381"/>
    <lineage>
        <taxon>Eukaryota</taxon>
        <taxon>Fungi</taxon>
        <taxon>Fungi incertae sedis</taxon>
        <taxon>Mucoromycota</taxon>
        <taxon>Glomeromycotina</taxon>
        <taxon>Glomeromycetes</taxon>
        <taxon>Glomerales</taxon>
        <taxon>Glomeraceae</taxon>
        <taxon>Funneliformis</taxon>
    </lineage>
</organism>
<dbReference type="GO" id="GO:0003723">
    <property type="term" value="F:RNA binding"/>
    <property type="evidence" value="ECO:0007669"/>
    <property type="project" value="UniProtKB-KW"/>
</dbReference>
<keyword evidence="11" id="KW-1185">Reference proteome</keyword>
<keyword evidence="6" id="KW-0539">Nucleus</keyword>
<evidence type="ECO:0000256" key="1">
    <source>
        <dbReference type="ARBA" id="ARBA00004604"/>
    </source>
</evidence>
<name>A0A9N8Z599_FUNMO</name>
<evidence type="ECO:0000259" key="9">
    <source>
        <dbReference type="SMART" id="SM00322"/>
    </source>
</evidence>
<evidence type="ECO:0000256" key="4">
    <source>
        <dbReference type="ARBA" id="ARBA00016042"/>
    </source>
</evidence>
<evidence type="ECO:0000256" key="3">
    <source>
        <dbReference type="ARBA" id="ARBA00011420"/>
    </source>
</evidence>
<proteinExistence type="inferred from homology"/>
<dbReference type="InterPro" id="IPR055211">
    <property type="entry name" value="KH_PNO1_2nd"/>
</dbReference>
<evidence type="ECO:0000313" key="10">
    <source>
        <dbReference type="EMBL" id="CAG8473741.1"/>
    </source>
</evidence>
<evidence type="ECO:0000313" key="11">
    <source>
        <dbReference type="Proteomes" id="UP000789375"/>
    </source>
</evidence>
<protein>
    <recommendedName>
        <fullName evidence="4">Pre-rRNA-processing protein PNO1</fullName>
    </recommendedName>
    <alternativeName>
        <fullName evidence="8">Pre-rRNA-processing protein pno1</fullName>
    </alternativeName>
</protein>
<comment type="subcellular location">
    <subcellularLocation>
        <location evidence="1">Nucleus</location>
        <location evidence="1">Nucleolus</location>
    </subcellularLocation>
</comment>
<dbReference type="SUPFAM" id="SSF54791">
    <property type="entry name" value="Eukaryotic type KH-domain (KH-domain type I)"/>
    <property type="match status" value="1"/>
</dbReference>
<reference evidence="10" key="1">
    <citation type="submission" date="2021-06" db="EMBL/GenBank/DDBJ databases">
        <authorList>
            <person name="Kallberg Y."/>
            <person name="Tangrot J."/>
            <person name="Rosling A."/>
        </authorList>
    </citation>
    <scope>NUCLEOTIDE SEQUENCE</scope>
    <source>
        <strain evidence="10">87-6 pot B 2015</strain>
    </source>
</reference>
<comment type="function">
    <text evidence="7">Required for small ribosomal subunit (SSU) synthesis. Has a role in the processing of early nucleolar and late cytoplasmic pre-RNA species.</text>
</comment>
<feature type="domain" description="K Homology" evidence="9">
    <location>
        <begin position="49"/>
        <end position="122"/>
    </location>
</feature>
<dbReference type="CDD" id="cd22392">
    <property type="entry name" value="KH-I_PNO1_rpt2"/>
    <property type="match status" value="1"/>
</dbReference>
<dbReference type="Proteomes" id="UP000789375">
    <property type="component" value="Unassembled WGS sequence"/>
</dbReference>
<dbReference type="InterPro" id="IPR004087">
    <property type="entry name" value="KH_dom"/>
</dbReference>
<evidence type="ECO:0000256" key="2">
    <source>
        <dbReference type="ARBA" id="ARBA00007515"/>
    </source>
</evidence>
<dbReference type="FunFam" id="3.30.1370.10:FF:000009">
    <property type="entry name" value="RNA-binding protein PNO1"/>
    <property type="match status" value="1"/>
</dbReference>
<accession>A0A9N8Z599</accession>